<keyword evidence="3" id="KW-1185">Reference proteome</keyword>
<evidence type="ECO:0000313" key="3">
    <source>
        <dbReference type="Proteomes" id="UP001169066"/>
    </source>
</evidence>
<keyword evidence="1" id="KW-0812">Transmembrane</keyword>
<proteinExistence type="predicted"/>
<evidence type="ECO:0000313" key="2">
    <source>
        <dbReference type="EMBL" id="MDM5264187.1"/>
    </source>
</evidence>
<reference evidence="2" key="1">
    <citation type="submission" date="2023-01" db="EMBL/GenBank/DDBJ databases">
        <title>Sulfurovum sp. XTW-4 genome assembly.</title>
        <authorList>
            <person name="Wang J."/>
        </authorList>
    </citation>
    <scope>NUCLEOTIDE SEQUENCE</scope>
    <source>
        <strain evidence="2">XTW-4</strain>
    </source>
</reference>
<organism evidence="2 3">
    <name type="scientific">Sulfurovum xiamenensis</name>
    <dbReference type="NCBI Taxonomy" id="3019066"/>
    <lineage>
        <taxon>Bacteria</taxon>
        <taxon>Pseudomonadati</taxon>
        <taxon>Campylobacterota</taxon>
        <taxon>Epsilonproteobacteria</taxon>
        <taxon>Campylobacterales</taxon>
        <taxon>Sulfurovaceae</taxon>
        <taxon>Sulfurovum</taxon>
    </lineage>
</organism>
<protein>
    <recommendedName>
        <fullName evidence="4">Peptidase M50B-like</fullName>
    </recommendedName>
</protein>
<dbReference type="Proteomes" id="UP001169066">
    <property type="component" value="Unassembled WGS sequence"/>
</dbReference>
<dbReference type="RefSeq" id="WP_289402113.1">
    <property type="nucleotide sequence ID" value="NZ_JAQIBC010000005.1"/>
</dbReference>
<gene>
    <name evidence="2" type="ORF">PF327_08275</name>
</gene>
<feature type="transmembrane region" description="Helical" evidence="1">
    <location>
        <begin position="124"/>
        <end position="144"/>
    </location>
</feature>
<feature type="transmembrane region" description="Helical" evidence="1">
    <location>
        <begin position="29"/>
        <end position="49"/>
    </location>
</feature>
<evidence type="ECO:0008006" key="4">
    <source>
        <dbReference type="Google" id="ProtNLM"/>
    </source>
</evidence>
<name>A0ABT7QTT4_9BACT</name>
<evidence type="ECO:0000256" key="1">
    <source>
        <dbReference type="SAM" id="Phobius"/>
    </source>
</evidence>
<feature type="transmembrane region" description="Helical" evidence="1">
    <location>
        <begin position="190"/>
        <end position="208"/>
    </location>
</feature>
<keyword evidence="1" id="KW-1133">Transmembrane helix</keyword>
<accession>A0ABT7QTT4</accession>
<feature type="transmembrane region" description="Helical" evidence="1">
    <location>
        <begin position="96"/>
        <end position="118"/>
    </location>
</feature>
<dbReference type="EMBL" id="JAQIBC010000005">
    <property type="protein sequence ID" value="MDM5264187.1"/>
    <property type="molecule type" value="Genomic_DNA"/>
</dbReference>
<keyword evidence="1" id="KW-0472">Membrane</keyword>
<comment type="caution">
    <text evidence="2">The sequence shown here is derived from an EMBL/GenBank/DDBJ whole genome shotgun (WGS) entry which is preliminary data.</text>
</comment>
<sequence>MPDKNPFKHLHYDHDEREQSASSLHSKTVAKRVTLGIFVAFLLLFPHYAPWEPGYAQSDSWAQRIFTLYFFVANQTLGIVHEAGHGVCYILPCPEFLTMANGTIFQLLFPGLIAYYYYRRGNLFAALIALFFVGFSLQYTAWYLSTAHEGRILPAYKSFLGVDAIHDFHYMLSTMGLLAYESLIASLTRFIAYLIMISAVIGMFFEAFPNTQKKRVKRGWCRGKRDV</sequence>